<reference evidence="1 2" key="1">
    <citation type="journal article" date="2014" name="Agronomy (Basel)">
        <title>A Draft Genome Sequence for Ensete ventricosum, the Drought-Tolerant Tree Against Hunger.</title>
        <authorList>
            <person name="Harrison J."/>
            <person name="Moore K.A."/>
            <person name="Paszkiewicz K."/>
            <person name="Jones T."/>
            <person name="Grant M."/>
            <person name="Ambacheew D."/>
            <person name="Muzemil S."/>
            <person name="Studholme D.J."/>
        </authorList>
    </citation>
    <scope>NUCLEOTIDE SEQUENCE [LARGE SCALE GENOMIC DNA]</scope>
</reference>
<gene>
    <name evidence="1" type="ORF">B296_00052017</name>
</gene>
<accession>A0A426Y6K2</accession>
<sequence>MVSRKNTTVINFTLSRVSIGFSCTVSKIQNTGHSRLISPREVVQARFREKYDGHNLCAKSHTKSSFDWFFVLRLKN</sequence>
<comment type="caution">
    <text evidence="1">The sequence shown here is derived from an EMBL/GenBank/DDBJ whole genome shotgun (WGS) entry which is preliminary data.</text>
</comment>
<name>A0A426Y6K2_ENSVE</name>
<dbReference type="Proteomes" id="UP000287651">
    <property type="component" value="Unassembled WGS sequence"/>
</dbReference>
<proteinExistence type="predicted"/>
<protein>
    <submittedName>
        <fullName evidence="1">Uncharacterized protein</fullName>
    </submittedName>
</protein>
<dbReference type="EMBL" id="AMZH03014663">
    <property type="protein sequence ID" value="RRT47250.1"/>
    <property type="molecule type" value="Genomic_DNA"/>
</dbReference>
<evidence type="ECO:0000313" key="2">
    <source>
        <dbReference type="Proteomes" id="UP000287651"/>
    </source>
</evidence>
<organism evidence="1 2">
    <name type="scientific">Ensete ventricosum</name>
    <name type="common">Abyssinian banana</name>
    <name type="synonym">Musa ensete</name>
    <dbReference type="NCBI Taxonomy" id="4639"/>
    <lineage>
        <taxon>Eukaryota</taxon>
        <taxon>Viridiplantae</taxon>
        <taxon>Streptophyta</taxon>
        <taxon>Embryophyta</taxon>
        <taxon>Tracheophyta</taxon>
        <taxon>Spermatophyta</taxon>
        <taxon>Magnoliopsida</taxon>
        <taxon>Liliopsida</taxon>
        <taxon>Zingiberales</taxon>
        <taxon>Musaceae</taxon>
        <taxon>Ensete</taxon>
    </lineage>
</organism>
<dbReference type="AlphaFoldDB" id="A0A426Y6K2"/>
<evidence type="ECO:0000313" key="1">
    <source>
        <dbReference type="EMBL" id="RRT47250.1"/>
    </source>
</evidence>